<feature type="transmembrane region" description="Helical" evidence="1">
    <location>
        <begin position="185"/>
        <end position="206"/>
    </location>
</feature>
<dbReference type="RefSeq" id="WP_071634985.1">
    <property type="nucleotide sequence ID" value="NZ_MLFK01000001.1"/>
</dbReference>
<dbReference type="AlphaFoldDB" id="A0A1J7CDV4"/>
<proteinExistence type="predicted"/>
<gene>
    <name evidence="2" type="ORF">BKM63_01955</name>
</gene>
<keyword evidence="1" id="KW-0812">Transmembrane</keyword>
<keyword evidence="1" id="KW-0472">Membrane</keyword>
<reference evidence="2 3" key="1">
    <citation type="submission" date="2016-10" db="EMBL/GenBank/DDBJ databases">
        <title>Draft Genome Sequence of Rhizobacteria Flavobacterium johnsoniae CI04.</title>
        <authorList>
            <person name="Bravo J.I."/>
            <person name="Lozano G.L."/>
            <person name="Handelsman J."/>
        </authorList>
    </citation>
    <scope>NUCLEOTIDE SEQUENCE [LARGE SCALE GENOMIC DNA]</scope>
    <source>
        <strain evidence="2 3">CI04</strain>
    </source>
</reference>
<name>A0A1J7CDV4_FLAJO</name>
<keyword evidence="1" id="KW-1133">Transmembrane helix</keyword>
<organism evidence="2 3">
    <name type="scientific">Flavobacterium johnsoniae</name>
    <name type="common">Cytophaga johnsonae</name>
    <dbReference type="NCBI Taxonomy" id="986"/>
    <lineage>
        <taxon>Bacteria</taxon>
        <taxon>Pseudomonadati</taxon>
        <taxon>Bacteroidota</taxon>
        <taxon>Flavobacteriia</taxon>
        <taxon>Flavobacteriales</taxon>
        <taxon>Flavobacteriaceae</taxon>
        <taxon>Flavobacterium</taxon>
    </lineage>
</organism>
<dbReference type="OrthoDB" id="1272476at2"/>
<evidence type="ECO:0000256" key="1">
    <source>
        <dbReference type="SAM" id="Phobius"/>
    </source>
</evidence>
<comment type="caution">
    <text evidence="2">The sequence shown here is derived from an EMBL/GenBank/DDBJ whole genome shotgun (WGS) entry which is preliminary data.</text>
</comment>
<protein>
    <submittedName>
        <fullName evidence="2">Uncharacterized protein</fullName>
    </submittedName>
</protein>
<evidence type="ECO:0000313" key="3">
    <source>
        <dbReference type="Proteomes" id="UP000182826"/>
    </source>
</evidence>
<dbReference type="EMBL" id="MLFK01000001">
    <property type="protein sequence ID" value="OIV43985.1"/>
    <property type="molecule type" value="Genomic_DNA"/>
</dbReference>
<keyword evidence="3" id="KW-1185">Reference proteome</keyword>
<sequence>MIGKREKRKKIFYVPGMISLVLIPLFCFYHFYKVDAFKDERCISINIPSDSIEIGNFLSLKRDYQVFNFQNSLDLERNNLNKLQFALRNLNRTNDTIKGIQIHLGKKMKYEVYIRILDIFIIEKMLLYTQYKDDFFVVMLPKPKLSNTKKIVPIVCGYWEANKDYFLEEERKAKLKYTISLYEKYWIVFLGYFGIVLINIFAVVKFNKNQNYNQK</sequence>
<dbReference type="Proteomes" id="UP000182826">
    <property type="component" value="Unassembled WGS sequence"/>
</dbReference>
<evidence type="ECO:0000313" key="2">
    <source>
        <dbReference type="EMBL" id="OIV43985.1"/>
    </source>
</evidence>
<accession>A0A1J7CDV4</accession>
<feature type="transmembrane region" description="Helical" evidence="1">
    <location>
        <begin position="12"/>
        <end position="32"/>
    </location>
</feature>